<evidence type="ECO:0000259" key="1">
    <source>
        <dbReference type="Pfam" id="PF00485"/>
    </source>
</evidence>
<evidence type="ECO:0000313" key="3">
    <source>
        <dbReference type="Proteomes" id="UP000000445"/>
    </source>
</evidence>
<dbReference type="AlphaFoldDB" id="B9KAM4"/>
<dbReference type="Gene3D" id="3.40.50.300">
    <property type="entry name" value="P-loop containing nucleotide triphosphate hydrolases"/>
    <property type="match status" value="1"/>
</dbReference>
<dbReference type="InterPro" id="IPR006083">
    <property type="entry name" value="PRK/URK"/>
</dbReference>
<feature type="domain" description="Phosphoribulokinase/uridine kinase" evidence="1">
    <location>
        <begin position="304"/>
        <end position="393"/>
    </location>
</feature>
<proteinExistence type="predicted"/>
<dbReference type="eggNOG" id="COG0441">
    <property type="taxonomic scope" value="Bacteria"/>
</dbReference>
<dbReference type="GO" id="GO:0016301">
    <property type="term" value="F:kinase activity"/>
    <property type="evidence" value="ECO:0007669"/>
    <property type="project" value="UniProtKB-KW"/>
</dbReference>
<reference evidence="2 3" key="1">
    <citation type="journal article" date="2009" name="Biosci. Biotechnol. Biochem.">
        <title>WeGAS: a web-based microbial genome annotation system.</title>
        <authorList>
            <person name="Lee D."/>
            <person name="Seo H."/>
            <person name="Park C."/>
            <person name="Park K."/>
        </authorList>
    </citation>
    <scope>NUCLEOTIDE SEQUENCE [LARGE SCALE GENOMIC DNA]</scope>
    <source>
        <strain evidence="3">ATCC 49049 / DSM 4359 / NBRC 107923 / NS-E</strain>
    </source>
</reference>
<name>B9KAM4_THENN</name>
<dbReference type="eggNOG" id="COG0572">
    <property type="taxonomic scope" value="Bacteria"/>
</dbReference>
<dbReference type="InterPro" id="IPR027417">
    <property type="entry name" value="P-loop_NTPase"/>
</dbReference>
<protein>
    <submittedName>
        <fullName evidence="2">Phosphoribulokinase/uridine kinase</fullName>
    </submittedName>
</protein>
<dbReference type="Proteomes" id="UP000000445">
    <property type="component" value="Chromosome"/>
</dbReference>
<gene>
    <name evidence="2" type="ordered locus">CTN_1831</name>
</gene>
<evidence type="ECO:0000313" key="2">
    <source>
        <dbReference type="EMBL" id="ACM24007.1"/>
    </source>
</evidence>
<dbReference type="CDD" id="cd02028">
    <property type="entry name" value="UMPK_like"/>
    <property type="match status" value="1"/>
</dbReference>
<dbReference type="EMBL" id="CP000916">
    <property type="protein sequence ID" value="ACM24007.1"/>
    <property type="molecule type" value="Genomic_DNA"/>
</dbReference>
<dbReference type="Pfam" id="PF00485">
    <property type="entry name" value="PRK"/>
    <property type="match status" value="1"/>
</dbReference>
<dbReference type="InterPro" id="IPR018163">
    <property type="entry name" value="Thr/Ala-tRNA-synth_IIc_edit"/>
</dbReference>
<dbReference type="PANTHER" id="PTHR10285">
    <property type="entry name" value="URIDINE KINASE"/>
    <property type="match status" value="1"/>
</dbReference>
<accession>B9KAM4</accession>
<sequence>MSLFKEGASVRKVVLRSRLDNREIVLEEGEDLFHLAEEYQKYFKYRILAAKVNNRIVELFRTPDRSGELDFIDLTDPDGLRIYQRGLVFLASLAVRKLNPDWRLKVLHSLGKGIYCEIYEKDRLIVPDSQQVISIKEKMEELVQKDLPIEKRTFYKDEAREILLREGLEKTVRLFKYRKKRTVKLYHCDGFWAYFYGYLPPSTGRINVFDVQPYNQGIVLVHPDPKTGDLPTIHMPKLSRVFLEYARWLSVLEIEYVSDLNDLIAHSERKVAELMLLSEALHEKKISDIADEITKDRRRRLVLIAGPSSSGKTTFAKRLSLQLRVNGLKPVAISLDDYFVDREKTPRDENGNYDFDSIEALDVDLFNRHLQDLLAGKEVVLPKFNFKTGKRMRGQFSNSKRTTS</sequence>
<dbReference type="GO" id="GO:0005524">
    <property type="term" value="F:ATP binding"/>
    <property type="evidence" value="ECO:0007669"/>
    <property type="project" value="InterPro"/>
</dbReference>
<dbReference type="SUPFAM" id="SSF55186">
    <property type="entry name" value="ThrRS/AlaRS common domain"/>
    <property type="match status" value="1"/>
</dbReference>
<organism evidence="2 3">
    <name type="scientific">Thermotoga neapolitana (strain ATCC 49049 / DSM 4359 / NBRC 107923 / NS-E)</name>
    <dbReference type="NCBI Taxonomy" id="309803"/>
    <lineage>
        <taxon>Bacteria</taxon>
        <taxon>Thermotogati</taxon>
        <taxon>Thermotogota</taxon>
        <taxon>Thermotogae</taxon>
        <taxon>Thermotogales</taxon>
        <taxon>Thermotogaceae</taxon>
        <taxon>Thermotoga</taxon>
    </lineage>
</organism>
<keyword evidence="3" id="KW-1185">Reference proteome</keyword>
<dbReference type="SUPFAM" id="SSF52540">
    <property type="entry name" value="P-loop containing nucleoside triphosphate hydrolases"/>
    <property type="match status" value="1"/>
</dbReference>
<dbReference type="Gene3D" id="3.30.980.10">
    <property type="entry name" value="Threonyl-trna Synthetase, Chain A, domain 2"/>
    <property type="match status" value="1"/>
</dbReference>
<dbReference type="STRING" id="309803.CTN_1831"/>
<dbReference type="FunFam" id="3.30.980.10:FF:000018">
    <property type="entry name" value="Phosphoribulokinase/uridine kinase"/>
    <property type="match status" value="1"/>
</dbReference>
<dbReference type="HOGENOM" id="CLU_681412_0_0_0"/>
<dbReference type="KEGG" id="tna:CTN_1831"/>